<reference evidence="1" key="1">
    <citation type="submission" date="2023-03" db="UniProtKB">
        <authorList>
            <consortium name="EnsemblPlants"/>
        </authorList>
    </citation>
    <scope>IDENTIFICATION</scope>
</reference>
<name>A0A9I9EK91_CUCME</name>
<protein>
    <submittedName>
        <fullName evidence="1">Uncharacterized protein</fullName>
    </submittedName>
</protein>
<dbReference type="AlphaFoldDB" id="A0A9I9EK91"/>
<dbReference type="EnsemblPlants" id="MELO3C034558.2.1">
    <property type="protein sequence ID" value="MELO3C034558.2.1"/>
    <property type="gene ID" value="MELO3C034558.2"/>
</dbReference>
<dbReference type="Gramene" id="MELO3C034558.2.1">
    <property type="protein sequence ID" value="MELO3C034558.2.1"/>
    <property type="gene ID" value="MELO3C034558.2"/>
</dbReference>
<accession>A0A9I9EK91</accession>
<proteinExistence type="predicted"/>
<organism evidence="1">
    <name type="scientific">Cucumis melo</name>
    <name type="common">Muskmelon</name>
    <dbReference type="NCBI Taxonomy" id="3656"/>
    <lineage>
        <taxon>Eukaryota</taxon>
        <taxon>Viridiplantae</taxon>
        <taxon>Streptophyta</taxon>
        <taxon>Embryophyta</taxon>
        <taxon>Tracheophyta</taxon>
        <taxon>Spermatophyta</taxon>
        <taxon>Magnoliopsida</taxon>
        <taxon>eudicotyledons</taxon>
        <taxon>Gunneridae</taxon>
        <taxon>Pentapetalae</taxon>
        <taxon>rosids</taxon>
        <taxon>fabids</taxon>
        <taxon>Cucurbitales</taxon>
        <taxon>Cucurbitaceae</taxon>
        <taxon>Benincaseae</taxon>
        <taxon>Cucumis</taxon>
    </lineage>
</organism>
<evidence type="ECO:0000313" key="1">
    <source>
        <dbReference type="EnsemblPlants" id="MELO3C034558.2.1"/>
    </source>
</evidence>
<sequence length="78" mass="9080">MWWLAIAIVMNFQLVFLSKIKTKMLLLPLLKAYNSRSVRYSLSYIPFARSMVSKVYLDHWGLNLLLLLGLNLLNAITH</sequence>